<feature type="transmembrane region" description="Helical" evidence="5">
    <location>
        <begin position="6"/>
        <end position="29"/>
    </location>
</feature>
<evidence type="ECO:0000256" key="1">
    <source>
        <dbReference type="ARBA" id="ARBA00022475"/>
    </source>
</evidence>
<reference evidence="6 7" key="2">
    <citation type="submission" date="2017-08" db="EMBL/GenBank/DDBJ databases">
        <title>WGS of novel Burkholderia cepaca complex species.</title>
        <authorList>
            <person name="Lipuma J."/>
            <person name="Spilker T."/>
        </authorList>
    </citation>
    <scope>NUCLEOTIDE SEQUENCE [LARGE SCALE GENOMIC DNA]</scope>
    <source>
        <strain evidence="6 7">AU17325</strain>
    </source>
</reference>
<protein>
    <recommendedName>
        <fullName evidence="8">DUF1656 domain-containing protein</fullName>
    </recommendedName>
</protein>
<dbReference type="Proteomes" id="UP000214600">
    <property type="component" value="Unassembled WGS sequence"/>
</dbReference>
<name>A0A228I090_9BURK</name>
<evidence type="ECO:0000313" key="7">
    <source>
        <dbReference type="Proteomes" id="UP000214600"/>
    </source>
</evidence>
<proteinExistence type="predicted"/>
<organism evidence="6 7">
    <name type="scientific">Burkholderia aenigmatica</name>
    <dbReference type="NCBI Taxonomy" id="2015348"/>
    <lineage>
        <taxon>Bacteria</taxon>
        <taxon>Pseudomonadati</taxon>
        <taxon>Pseudomonadota</taxon>
        <taxon>Betaproteobacteria</taxon>
        <taxon>Burkholderiales</taxon>
        <taxon>Burkholderiaceae</taxon>
        <taxon>Burkholderia</taxon>
        <taxon>Burkholderia cepacia complex</taxon>
    </lineage>
</organism>
<dbReference type="InterPro" id="IPR012451">
    <property type="entry name" value="DUF1656"/>
</dbReference>
<dbReference type="RefSeq" id="WP_043179006.1">
    <property type="nucleotide sequence ID" value="NZ_CP184469.1"/>
</dbReference>
<accession>A0A228I090</accession>
<comment type="caution">
    <text evidence="6">The sequence shown here is derived from an EMBL/GenBank/DDBJ whole genome shotgun (WGS) entry which is preliminary data.</text>
</comment>
<sequence>MIEEIHIFGIYLPSALAWAVVALIVTFLLRGVLLRLPLRVLLWQPALLELAAFFLLWWGIARLADAYFPYRLLS</sequence>
<gene>
    <name evidence="6" type="ORF">CFB84_36170</name>
</gene>
<dbReference type="AlphaFoldDB" id="A0A228I090"/>
<keyword evidence="4 5" id="KW-0472">Membrane</keyword>
<keyword evidence="1" id="KW-1003">Cell membrane</keyword>
<evidence type="ECO:0000313" key="6">
    <source>
        <dbReference type="EMBL" id="OXI35840.1"/>
    </source>
</evidence>
<reference evidence="7" key="1">
    <citation type="submission" date="2017-06" db="EMBL/GenBank/DDBJ databases">
        <authorList>
            <person name="LiPuma J."/>
            <person name="Spilker T."/>
        </authorList>
    </citation>
    <scope>NUCLEOTIDE SEQUENCE [LARGE SCALE GENOMIC DNA]</scope>
    <source>
        <strain evidence="7">AU17325</strain>
    </source>
</reference>
<dbReference type="Pfam" id="PF07869">
    <property type="entry name" value="DUF1656"/>
    <property type="match status" value="1"/>
</dbReference>
<keyword evidence="3 5" id="KW-1133">Transmembrane helix</keyword>
<evidence type="ECO:0008006" key="8">
    <source>
        <dbReference type="Google" id="ProtNLM"/>
    </source>
</evidence>
<evidence type="ECO:0000256" key="5">
    <source>
        <dbReference type="SAM" id="Phobius"/>
    </source>
</evidence>
<evidence type="ECO:0000256" key="3">
    <source>
        <dbReference type="ARBA" id="ARBA00022989"/>
    </source>
</evidence>
<dbReference type="EMBL" id="NKFA01000027">
    <property type="protein sequence ID" value="OXI35840.1"/>
    <property type="molecule type" value="Genomic_DNA"/>
</dbReference>
<evidence type="ECO:0000256" key="2">
    <source>
        <dbReference type="ARBA" id="ARBA00022692"/>
    </source>
</evidence>
<keyword evidence="2 5" id="KW-0812">Transmembrane</keyword>
<dbReference type="GeneID" id="99663163"/>
<feature type="transmembrane region" description="Helical" evidence="5">
    <location>
        <begin position="41"/>
        <end position="60"/>
    </location>
</feature>
<evidence type="ECO:0000256" key="4">
    <source>
        <dbReference type="ARBA" id="ARBA00023136"/>
    </source>
</evidence>